<protein>
    <submittedName>
        <fullName evidence="1">Uncharacterized protein</fullName>
    </submittedName>
</protein>
<dbReference type="RefSeq" id="WP_378061624.1">
    <property type="nucleotide sequence ID" value="NZ_JBHSIS010000024.1"/>
</dbReference>
<evidence type="ECO:0000313" key="2">
    <source>
        <dbReference type="Proteomes" id="UP001595859"/>
    </source>
</evidence>
<keyword evidence="2" id="KW-1185">Reference proteome</keyword>
<accession>A0ABV9SHQ9</accession>
<reference evidence="2" key="1">
    <citation type="journal article" date="2019" name="Int. J. Syst. Evol. Microbiol.">
        <title>The Global Catalogue of Microorganisms (GCM) 10K type strain sequencing project: providing services to taxonomists for standard genome sequencing and annotation.</title>
        <authorList>
            <consortium name="The Broad Institute Genomics Platform"/>
            <consortium name="The Broad Institute Genome Sequencing Center for Infectious Disease"/>
            <person name="Wu L."/>
            <person name="Ma J."/>
        </authorList>
    </citation>
    <scope>NUCLEOTIDE SEQUENCE [LARGE SCALE GENOMIC DNA]</scope>
    <source>
        <strain evidence="2">ZS-22-S1</strain>
    </source>
</reference>
<evidence type="ECO:0000313" key="1">
    <source>
        <dbReference type="EMBL" id="MFC4858901.1"/>
    </source>
</evidence>
<dbReference type="Proteomes" id="UP001595859">
    <property type="component" value="Unassembled WGS sequence"/>
</dbReference>
<comment type="caution">
    <text evidence="1">The sequence shown here is derived from an EMBL/GenBank/DDBJ whole genome shotgun (WGS) entry which is preliminary data.</text>
</comment>
<name>A0ABV9SHQ9_9PSEU</name>
<dbReference type="EMBL" id="JBHSIS010000024">
    <property type="protein sequence ID" value="MFC4858901.1"/>
    <property type="molecule type" value="Genomic_DNA"/>
</dbReference>
<proteinExistence type="predicted"/>
<gene>
    <name evidence="1" type="ORF">ACFPCV_35850</name>
</gene>
<organism evidence="1 2">
    <name type="scientific">Actinophytocola glycyrrhizae</name>
    <dbReference type="NCBI Taxonomy" id="2044873"/>
    <lineage>
        <taxon>Bacteria</taxon>
        <taxon>Bacillati</taxon>
        <taxon>Actinomycetota</taxon>
        <taxon>Actinomycetes</taxon>
        <taxon>Pseudonocardiales</taxon>
        <taxon>Pseudonocardiaceae</taxon>
    </lineage>
</organism>
<sequence>MSYRYVAEDGAVALVSAPRTIRARGCSAALLSPAQPRFGYWVDPAPANRPPCPV</sequence>